<dbReference type="InterPro" id="IPR021326">
    <property type="entry name" value="DUF2931"/>
</dbReference>
<protein>
    <submittedName>
        <fullName evidence="2">DUF2931 family protein</fullName>
    </submittedName>
</protein>
<feature type="region of interest" description="Disordered" evidence="1">
    <location>
        <begin position="66"/>
        <end position="87"/>
    </location>
</feature>
<dbReference type="Proteomes" id="UP000291107">
    <property type="component" value="Unassembled WGS sequence"/>
</dbReference>
<gene>
    <name evidence="2" type="ORF">EVS84_25300</name>
</gene>
<sequence length="219" mass="24401">MRILILQLYVLLIAGCQSLDPLSAKNDPKSEWWELAFIEPDYMKVWVENSSVQDINGRIFYKTGGGTAAGGEPEDGTESARGWTGGVGGSGSRVVGADLPVRIWVRWQSIVEQKTWQAWVDIPENARQIMVTSTNQRCPERPDRTARFMASVYLGLAPGGVVQVWVRDSCHRPIKVARTQGEIEPLGPELGKNGGRYAYPVSEKSKRYIEKFGIPYGSW</sequence>
<evidence type="ECO:0000256" key="1">
    <source>
        <dbReference type="SAM" id="MobiDB-lite"/>
    </source>
</evidence>
<dbReference type="PROSITE" id="PS51257">
    <property type="entry name" value="PROKAR_LIPOPROTEIN"/>
    <property type="match status" value="1"/>
</dbReference>
<proteinExistence type="predicted"/>
<evidence type="ECO:0000313" key="2">
    <source>
        <dbReference type="EMBL" id="RYM37819.1"/>
    </source>
</evidence>
<name>A0A4Q4KWL8_9PSED</name>
<comment type="caution">
    <text evidence="2">The sequence shown here is derived from an EMBL/GenBank/DDBJ whole genome shotgun (WGS) entry which is preliminary data.</text>
</comment>
<dbReference type="AlphaFoldDB" id="A0A4Q4KWL8"/>
<dbReference type="EMBL" id="SEUB01000011">
    <property type="protein sequence ID" value="RYM37819.1"/>
    <property type="molecule type" value="Genomic_DNA"/>
</dbReference>
<dbReference type="Pfam" id="PF11153">
    <property type="entry name" value="DUF2931"/>
    <property type="match status" value="1"/>
</dbReference>
<reference evidence="2 3" key="1">
    <citation type="submission" date="2019-02" db="EMBL/GenBank/DDBJ databases">
        <title>Genome of Pseudomonas korensis isolated from heavy metal contaminated environment.</title>
        <authorList>
            <person name="Ayangbenro A.S."/>
            <person name="Babalola O."/>
        </authorList>
    </citation>
    <scope>NUCLEOTIDE SEQUENCE [LARGE SCALE GENOMIC DNA]</scope>
    <source>
        <strain evidence="2 3">AB36</strain>
    </source>
</reference>
<accession>A0A4Q4KWL8</accession>
<evidence type="ECO:0000313" key="3">
    <source>
        <dbReference type="Proteomes" id="UP000291107"/>
    </source>
</evidence>
<dbReference type="RefSeq" id="WP_129999988.1">
    <property type="nucleotide sequence ID" value="NZ_SEUB01000011.1"/>
</dbReference>
<organism evidence="2 3">
    <name type="scientific">Pseudomonas koreensis</name>
    <dbReference type="NCBI Taxonomy" id="198620"/>
    <lineage>
        <taxon>Bacteria</taxon>
        <taxon>Pseudomonadati</taxon>
        <taxon>Pseudomonadota</taxon>
        <taxon>Gammaproteobacteria</taxon>
        <taxon>Pseudomonadales</taxon>
        <taxon>Pseudomonadaceae</taxon>
        <taxon>Pseudomonas</taxon>
    </lineage>
</organism>